<dbReference type="GO" id="GO:0005765">
    <property type="term" value="C:lysosomal membrane"/>
    <property type="evidence" value="ECO:0007669"/>
    <property type="project" value="TreeGrafter"/>
</dbReference>
<protein>
    <recommendedName>
        <fullName evidence="3">Transmembrane protein 192</fullName>
    </recommendedName>
</protein>
<feature type="transmembrane region" description="Helical" evidence="7">
    <location>
        <begin position="31"/>
        <end position="57"/>
    </location>
</feature>
<dbReference type="PANTHER" id="PTHR31592">
    <property type="entry name" value="TRANSMEMBRANE PROTEIN 192"/>
    <property type="match status" value="1"/>
</dbReference>
<dbReference type="Pfam" id="PF14802">
    <property type="entry name" value="TMEM192"/>
    <property type="match status" value="1"/>
</dbReference>
<feature type="non-terminal residue" evidence="8">
    <location>
        <position position="1"/>
    </location>
</feature>
<dbReference type="GO" id="GO:0005770">
    <property type="term" value="C:late endosome"/>
    <property type="evidence" value="ECO:0007669"/>
    <property type="project" value="TreeGrafter"/>
</dbReference>
<reference evidence="8" key="1">
    <citation type="journal article" date="2021" name="Cell">
        <title>Tracing the genetic footprints of vertebrate landing in non-teleost ray-finned fishes.</title>
        <authorList>
            <person name="Bi X."/>
            <person name="Wang K."/>
            <person name="Yang L."/>
            <person name="Pan H."/>
            <person name="Jiang H."/>
            <person name="Wei Q."/>
            <person name="Fang M."/>
            <person name="Yu H."/>
            <person name="Zhu C."/>
            <person name="Cai Y."/>
            <person name="He Y."/>
            <person name="Gan X."/>
            <person name="Zeng H."/>
            <person name="Yu D."/>
            <person name="Zhu Y."/>
            <person name="Jiang H."/>
            <person name="Qiu Q."/>
            <person name="Yang H."/>
            <person name="Zhang Y.E."/>
            <person name="Wang W."/>
            <person name="Zhu M."/>
            <person name="He S."/>
            <person name="Zhang G."/>
        </authorList>
    </citation>
    <scope>NUCLEOTIDE SEQUENCE</scope>
    <source>
        <strain evidence="8">Allg_001</strain>
    </source>
</reference>
<dbReference type="AlphaFoldDB" id="A0A8J7NS02"/>
<evidence type="ECO:0000256" key="2">
    <source>
        <dbReference type="ARBA" id="ARBA00006314"/>
    </source>
</evidence>
<sequence length="251" mass="29116">MEEDPLVEGPLISPHVLDSDIKSEFQKLPTWWFAFLLSFFHVAFVILSIVLAVFCSIREDNTEECKRYLQDFKTKTVIVISKVALWLLHAVFEQFVQHHHSRTRNRGYLQFYRSTRNLKHLPLFIHSAGNAGLLLVLSMKLSFPTDNHLYTYIILGLLGLELCFSIPCLIIYTVKVINFNKEKPGPDISQEERSNAYPSRRSLINTETGFRDCSSLEEVVEKQADLIEYLKQRNSLLSKRILSLTSQQHRD</sequence>
<keyword evidence="5 7" id="KW-1133">Transmembrane helix</keyword>
<dbReference type="EMBL" id="JAAWVO010032711">
    <property type="protein sequence ID" value="MBN3316944.1"/>
    <property type="molecule type" value="Genomic_DNA"/>
</dbReference>
<dbReference type="InterPro" id="IPR029399">
    <property type="entry name" value="TMEM192"/>
</dbReference>
<evidence type="ECO:0000256" key="1">
    <source>
        <dbReference type="ARBA" id="ARBA00004141"/>
    </source>
</evidence>
<feature type="non-terminal residue" evidence="8">
    <location>
        <position position="251"/>
    </location>
</feature>
<feature type="transmembrane region" description="Helical" evidence="7">
    <location>
        <begin position="123"/>
        <end position="143"/>
    </location>
</feature>
<evidence type="ECO:0000256" key="7">
    <source>
        <dbReference type="SAM" id="Phobius"/>
    </source>
</evidence>
<evidence type="ECO:0000313" key="8">
    <source>
        <dbReference type="EMBL" id="MBN3316944.1"/>
    </source>
</evidence>
<evidence type="ECO:0000256" key="4">
    <source>
        <dbReference type="ARBA" id="ARBA00022692"/>
    </source>
</evidence>
<evidence type="ECO:0000256" key="5">
    <source>
        <dbReference type="ARBA" id="ARBA00022989"/>
    </source>
</evidence>
<name>A0A8J7NS02_ATRSP</name>
<feature type="transmembrane region" description="Helical" evidence="7">
    <location>
        <begin position="149"/>
        <end position="174"/>
    </location>
</feature>
<gene>
    <name evidence="8" type="primary">Tmem192</name>
    <name evidence="8" type="ORF">GTO95_0018586</name>
</gene>
<keyword evidence="4 7" id="KW-0812">Transmembrane</keyword>
<accession>A0A8J7NS02</accession>
<proteinExistence type="inferred from homology"/>
<comment type="subcellular location">
    <subcellularLocation>
        <location evidence="1">Membrane</location>
        <topology evidence="1">Multi-pass membrane protein</topology>
    </subcellularLocation>
</comment>
<dbReference type="PANTHER" id="PTHR31592:SF1">
    <property type="entry name" value="TRANSMEMBRANE PROTEIN 192"/>
    <property type="match status" value="1"/>
</dbReference>
<keyword evidence="6 7" id="KW-0472">Membrane</keyword>
<comment type="caution">
    <text evidence="8">The sequence shown here is derived from an EMBL/GenBank/DDBJ whole genome shotgun (WGS) entry which is preliminary data.</text>
</comment>
<evidence type="ECO:0000313" key="9">
    <source>
        <dbReference type="Proteomes" id="UP000736164"/>
    </source>
</evidence>
<keyword evidence="9" id="KW-1185">Reference proteome</keyword>
<comment type="similarity">
    <text evidence="2">Belongs to the TMEM192 family.</text>
</comment>
<dbReference type="Proteomes" id="UP000736164">
    <property type="component" value="Unassembled WGS sequence"/>
</dbReference>
<evidence type="ECO:0000256" key="3">
    <source>
        <dbReference type="ARBA" id="ARBA00014635"/>
    </source>
</evidence>
<evidence type="ECO:0000256" key="6">
    <source>
        <dbReference type="ARBA" id="ARBA00023136"/>
    </source>
</evidence>
<organism evidence="8 9">
    <name type="scientific">Atractosteus spatula</name>
    <name type="common">Alligator gar</name>
    <name type="synonym">Lepisosteus spatula</name>
    <dbReference type="NCBI Taxonomy" id="7917"/>
    <lineage>
        <taxon>Eukaryota</taxon>
        <taxon>Metazoa</taxon>
        <taxon>Chordata</taxon>
        <taxon>Craniata</taxon>
        <taxon>Vertebrata</taxon>
        <taxon>Euteleostomi</taxon>
        <taxon>Actinopterygii</taxon>
        <taxon>Neopterygii</taxon>
        <taxon>Holostei</taxon>
        <taxon>Semionotiformes</taxon>
        <taxon>Lepisosteidae</taxon>
        <taxon>Atractosteus</taxon>
    </lineage>
</organism>